<dbReference type="InterPro" id="IPR009465">
    <property type="entry name" value="Spondin_N"/>
</dbReference>
<feature type="signal peptide" evidence="1">
    <location>
        <begin position="1"/>
        <end position="23"/>
    </location>
</feature>
<dbReference type="Pfam" id="PF06468">
    <property type="entry name" value="Spond_N"/>
    <property type="match status" value="1"/>
</dbReference>
<dbReference type="Proteomes" id="UP000182932">
    <property type="component" value="Unassembled WGS sequence"/>
</dbReference>
<protein>
    <submittedName>
        <fullName evidence="3">Spondin_N</fullName>
    </submittedName>
</protein>
<gene>
    <name evidence="3" type="ORF">SAMN04487940_113116</name>
</gene>
<sequence>MKTAHSILVACSISALAASSALAQMSNEAGENSYEVTITNLTEGQPFSPGVIVTHSPDVHLFEAGAEPSQGVIEIAENGMPETASEMLQGMMDSGITDVVAIDAPIMRMGADAPNEASFSISANEGDVLSIVTMLICTNDGFVGVDSMPLSGEMTEMEATAYDAGSEVNNELTNSIVDPCGAAGPVMFEEDGNINDIADDGNVIAEHAGIQGVGDLTDAHGWSGPVARISIAPGS</sequence>
<dbReference type="InterPro" id="IPR038678">
    <property type="entry name" value="Spondin_N_sf"/>
</dbReference>
<dbReference type="GeneID" id="80819648"/>
<dbReference type="AlphaFoldDB" id="A0A975WCH1"/>
<comment type="caution">
    <text evidence="3">The sequence shown here is derived from an EMBL/GenBank/DDBJ whole genome shotgun (WGS) entry which is preliminary data.</text>
</comment>
<evidence type="ECO:0000259" key="2">
    <source>
        <dbReference type="Pfam" id="PF06468"/>
    </source>
</evidence>
<organism evidence="3 4">
    <name type="scientific">Marinovum algicola</name>
    <dbReference type="NCBI Taxonomy" id="42444"/>
    <lineage>
        <taxon>Bacteria</taxon>
        <taxon>Pseudomonadati</taxon>
        <taxon>Pseudomonadota</taxon>
        <taxon>Alphaproteobacteria</taxon>
        <taxon>Rhodobacterales</taxon>
        <taxon>Roseobacteraceae</taxon>
        <taxon>Marinovum</taxon>
    </lineage>
</organism>
<dbReference type="NCBIfam" id="NF038123">
    <property type="entry name" value="NF038123_dom"/>
    <property type="match status" value="1"/>
</dbReference>
<feature type="chain" id="PRO_5037777491" evidence="1">
    <location>
        <begin position="24"/>
        <end position="235"/>
    </location>
</feature>
<keyword evidence="4" id="KW-1185">Reference proteome</keyword>
<dbReference type="Gene3D" id="2.60.40.2130">
    <property type="entry name" value="F-spondin domain"/>
    <property type="match status" value="1"/>
</dbReference>
<accession>A0A975WCH1</accession>
<proteinExistence type="predicted"/>
<reference evidence="3 4" key="1">
    <citation type="submission" date="2016-10" db="EMBL/GenBank/DDBJ databases">
        <authorList>
            <person name="Varghese N."/>
            <person name="Submissions S."/>
        </authorList>
    </citation>
    <scope>NUCLEOTIDE SEQUENCE [LARGE SCALE GENOMIC DNA]</scope>
    <source>
        <strain evidence="3 4">FF3</strain>
    </source>
</reference>
<name>A0A975WCH1_9RHOB</name>
<evidence type="ECO:0000313" key="3">
    <source>
        <dbReference type="EMBL" id="SEJ90968.1"/>
    </source>
</evidence>
<evidence type="ECO:0000313" key="4">
    <source>
        <dbReference type="Proteomes" id="UP000182932"/>
    </source>
</evidence>
<evidence type="ECO:0000256" key="1">
    <source>
        <dbReference type="SAM" id="SignalP"/>
    </source>
</evidence>
<feature type="domain" description="Spondin" evidence="2">
    <location>
        <begin position="47"/>
        <end position="166"/>
    </location>
</feature>
<dbReference type="RefSeq" id="WP_083416100.1">
    <property type="nucleotide sequence ID" value="NZ_CATMKJ010000022.1"/>
</dbReference>
<keyword evidence="1" id="KW-0732">Signal</keyword>
<dbReference type="EMBL" id="FNYY01000013">
    <property type="protein sequence ID" value="SEJ90968.1"/>
    <property type="molecule type" value="Genomic_DNA"/>
</dbReference>